<reference evidence="2 3" key="1">
    <citation type="submission" date="2017-01" db="EMBL/GenBank/DDBJ databases">
        <title>Novel large sulfur bacteria in the metagenomes of groundwater-fed chemosynthetic microbial mats in the Lake Huron basin.</title>
        <authorList>
            <person name="Sharrar A.M."/>
            <person name="Flood B.E."/>
            <person name="Bailey J.V."/>
            <person name="Jones D.S."/>
            <person name="Biddanda B."/>
            <person name="Ruberg S.A."/>
            <person name="Marcus D.N."/>
            <person name="Dick G.J."/>
        </authorList>
    </citation>
    <scope>NUCLEOTIDE SEQUENCE [LARGE SCALE GENOMIC DNA]</scope>
    <source>
        <strain evidence="2">A8</strain>
    </source>
</reference>
<proteinExistence type="predicted"/>
<evidence type="ECO:0000259" key="1">
    <source>
        <dbReference type="Pfam" id="PF01850"/>
    </source>
</evidence>
<dbReference type="PANTHER" id="PTHR35901">
    <property type="entry name" value="RIBONUCLEASE VAPC3"/>
    <property type="match status" value="1"/>
</dbReference>
<sequence>MLLYLDTSALVKLYVQEAYSDVVNALQQQADVIAAHQIAFVEFHAALARRYRENDLDTSTFEVLKHAFIEDWVDYLQVETDLSLLQSAAELAEAFSLRAYDSVHLAAARHLQQHATLPLVFACFDKRLNLAAKMLGMQVISLESA</sequence>
<organism evidence="2 3">
    <name type="scientific">Thiothrix lacustris</name>
    <dbReference type="NCBI Taxonomy" id="525917"/>
    <lineage>
        <taxon>Bacteria</taxon>
        <taxon>Pseudomonadati</taxon>
        <taxon>Pseudomonadota</taxon>
        <taxon>Gammaproteobacteria</taxon>
        <taxon>Thiotrichales</taxon>
        <taxon>Thiotrichaceae</taxon>
        <taxon>Thiothrix</taxon>
    </lineage>
</organism>
<dbReference type="InterPro" id="IPR002716">
    <property type="entry name" value="PIN_dom"/>
</dbReference>
<feature type="domain" description="PIN" evidence="1">
    <location>
        <begin position="4"/>
        <end position="128"/>
    </location>
</feature>
<dbReference type="EMBL" id="MTEJ01000037">
    <property type="protein sequence ID" value="OQX13963.1"/>
    <property type="molecule type" value="Genomic_DNA"/>
</dbReference>
<dbReference type="Proteomes" id="UP000192491">
    <property type="component" value="Unassembled WGS sequence"/>
</dbReference>
<name>A0A1Y1QUQ2_9GAMM</name>
<dbReference type="Pfam" id="PF01850">
    <property type="entry name" value="PIN"/>
    <property type="match status" value="1"/>
</dbReference>
<evidence type="ECO:0000313" key="2">
    <source>
        <dbReference type="EMBL" id="OQX13963.1"/>
    </source>
</evidence>
<comment type="caution">
    <text evidence="2">The sequence shown here is derived from an EMBL/GenBank/DDBJ whole genome shotgun (WGS) entry which is preliminary data.</text>
</comment>
<accession>A0A1Y1QUQ2</accession>
<dbReference type="Gene3D" id="3.40.50.1010">
    <property type="entry name" value="5'-nuclease"/>
    <property type="match status" value="1"/>
</dbReference>
<dbReference type="SUPFAM" id="SSF88723">
    <property type="entry name" value="PIN domain-like"/>
    <property type="match status" value="1"/>
</dbReference>
<dbReference type="PANTHER" id="PTHR35901:SF1">
    <property type="entry name" value="EXONUCLEASE VAPC9"/>
    <property type="match status" value="1"/>
</dbReference>
<dbReference type="InterPro" id="IPR029060">
    <property type="entry name" value="PIN-like_dom_sf"/>
</dbReference>
<protein>
    <recommendedName>
        <fullName evidence="1">PIN domain-containing protein</fullName>
    </recommendedName>
</protein>
<dbReference type="AlphaFoldDB" id="A0A1Y1QUQ2"/>
<evidence type="ECO:0000313" key="3">
    <source>
        <dbReference type="Proteomes" id="UP000192491"/>
    </source>
</evidence>
<dbReference type="InterPro" id="IPR051619">
    <property type="entry name" value="TypeII_TA_RNase_PINc/VapC"/>
</dbReference>
<dbReference type="CDD" id="cd09874">
    <property type="entry name" value="PIN_MT3492-like"/>
    <property type="match status" value="1"/>
</dbReference>
<gene>
    <name evidence="2" type="ORF">BWK73_10845</name>
</gene>